<dbReference type="Gene3D" id="3.90.1150.200">
    <property type="match status" value="1"/>
</dbReference>
<name>A0A6C2C1U3_9LACO</name>
<feature type="domain" description="YdhG-like" evidence="1">
    <location>
        <begin position="19"/>
        <end position="110"/>
    </location>
</feature>
<dbReference type="Proteomes" id="UP000371977">
    <property type="component" value="Unassembled WGS sequence"/>
</dbReference>
<evidence type="ECO:0000259" key="1">
    <source>
        <dbReference type="Pfam" id="PF08818"/>
    </source>
</evidence>
<reference evidence="2 3" key="1">
    <citation type="submission" date="2019-01" db="EMBL/GenBank/DDBJ databases">
        <title>Weissella sp. nov., a novel lactic acid bacterium isolated from animal feces.</title>
        <authorList>
            <person name="Wang L.-T."/>
        </authorList>
    </citation>
    <scope>NUCLEOTIDE SEQUENCE [LARGE SCALE GENOMIC DNA]</scope>
    <source>
        <strain evidence="2 3">8H-2</strain>
    </source>
</reference>
<dbReference type="InterPro" id="IPR014922">
    <property type="entry name" value="YdhG-like"/>
</dbReference>
<dbReference type="SUPFAM" id="SSF159888">
    <property type="entry name" value="YdhG-like"/>
    <property type="match status" value="1"/>
</dbReference>
<dbReference type="Pfam" id="PF08818">
    <property type="entry name" value="DUF1801"/>
    <property type="match status" value="1"/>
</dbReference>
<proteinExistence type="predicted"/>
<keyword evidence="3" id="KW-1185">Reference proteome</keyword>
<protein>
    <submittedName>
        <fullName evidence="2">Iron chaperone</fullName>
    </submittedName>
</protein>
<evidence type="ECO:0000313" key="3">
    <source>
        <dbReference type="Proteomes" id="UP000371977"/>
    </source>
</evidence>
<gene>
    <name evidence="2" type="ORF">ESZ50_10395</name>
</gene>
<sequence>MKDERINDWLMVIESSKNQAHLMDIFAWINKNYPQLEDAFKWRMAQFLDHGVFIIGFDVAKKWITIALEDELEHFATEIDQAGYYRTAKLMRIGENQSVDYQLLAKMIEWQLEGKRDIKSFWRPKK</sequence>
<evidence type="ECO:0000313" key="2">
    <source>
        <dbReference type="EMBL" id="TYC47914.1"/>
    </source>
</evidence>
<dbReference type="OrthoDB" id="384795at2"/>
<accession>A0A6C2C1U3</accession>
<dbReference type="RefSeq" id="WP_148623728.1">
    <property type="nucleotide sequence ID" value="NZ_SDGZ01000026.1"/>
</dbReference>
<comment type="caution">
    <text evidence="2">The sequence shown here is derived from an EMBL/GenBank/DDBJ whole genome shotgun (WGS) entry which is preliminary data.</text>
</comment>
<dbReference type="EMBL" id="SDGZ01000026">
    <property type="protein sequence ID" value="TYC47914.1"/>
    <property type="molecule type" value="Genomic_DNA"/>
</dbReference>
<dbReference type="AlphaFoldDB" id="A0A6C2C1U3"/>
<organism evidence="2 3">
    <name type="scientific">Weissella muntiaci</name>
    <dbReference type="NCBI Taxonomy" id="2508881"/>
    <lineage>
        <taxon>Bacteria</taxon>
        <taxon>Bacillati</taxon>
        <taxon>Bacillota</taxon>
        <taxon>Bacilli</taxon>
        <taxon>Lactobacillales</taxon>
        <taxon>Lactobacillaceae</taxon>
        <taxon>Weissella</taxon>
    </lineage>
</organism>